<dbReference type="InterPro" id="IPR002575">
    <property type="entry name" value="Aminoglycoside_PTrfase"/>
</dbReference>
<evidence type="ECO:0000313" key="3">
    <source>
        <dbReference type="Proteomes" id="UP001595937"/>
    </source>
</evidence>
<dbReference type="GeneID" id="303297572"/>
<reference evidence="3" key="1">
    <citation type="journal article" date="2019" name="Int. J. Syst. Evol. Microbiol.">
        <title>The Global Catalogue of Microorganisms (GCM) 10K type strain sequencing project: providing services to taxonomists for standard genome sequencing and annotation.</title>
        <authorList>
            <consortium name="The Broad Institute Genomics Platform"/>
            <consortium name="The Broad Institute Genome Sequencing Center for Infectious Disease"/>
            <person name="Wu L."/>
            <person name="Ma J."/>
        </authorList>
    </citation>
    <scope>NUCLEOTIDE SEQUENCE [LARGE SCALE GENOMIC DNA]</scope>
    <source>
        <strain evidence="3">CGMCC 1.16455</strain>
    </source>
</reference>
<gene>
    <name evidence="2" type="ORF">ACFPK8_07040</name>
</gene>
<evidence type="ECO:0000313" key="2">
    <source>
        <dbReference type="EMBL" id="MFC5297264.1"/>
    </source>
</evidence>
<organism evidence="2 3">
    <name type="scientific">Brachybacterium tyrofermentans</name>
    <dbReference type="NCBI Taxonomy" id="47848"/>
    <lineage>
        <taxon>Bacteria</taxon>
        <taxon>Bacillati</taxon>
        <taxon>Actinomycetota</taxon>
        <taxon>Actinomycetes</taxon>
        <taxon>Micrococcales</taxon>
        <taxon>Dermabacteraceae</taxon>
        <taxon>Brachybacterium</taxon>
    </lineage>
</organism>
<proteinExistence type="predicted"/>
<dbReference type="EMBL" id="JBHSLN010000020">
    <property type="protein sequence ID" value="MFC5297264.1"/>
    <property type="molecule type" value="Genomic_DNA"/>
</dbReference>
<dbReference type="EC" id="2.7.1.-" evidence="2"/>
<accession>A0ABW0FE51</accession>
<dbReference type="Pfam" id="PF01636">
    <property type="entry name" value="APH"/>
    <property type="match status" value="1"/>
</dbReference>
<dbReference type="InterPro" id="IPR011009">
    <property type="entry name" value="Kinase-like_dom_sf"/>
</dbReference>
<keyword evidence="3" id="KW-1185">Reference proteome</keyword>
<dbReference type="GO" id="GO:0016740">
    <property type="term" value="F:transferase activity"/>
    <property type="evidence" value="ECO:0007669"/>
    <property type="project" value="UniProtKB-KW"/>
</dbReference>
<protein>
    <submittedName>
        <fullName evidence="2">Aminoglycoside phosphotransferase family protein</fullName>
        <ecNumber evidence="2">2.7.1.-</ecNumber>
    </submittedName>
</protein>
<dbReference type="RefSeq" id="WP_343924303.1">
    <property type="nucleotide sequence ID" value="NZ_BAAAIR010000038.1"/>
</dbReference>
<name>A0ABW0FE51_9MICO</name>
<dbReference type="Proteomes" id="UP001595937">
    <property type="component" value="Unassembled WGS sequence"/>
</dbReference>
<keyword evidence="2" id="KW-0808">Transferase</keyword>
<dbReference type="Gene3D" id="3.90.1200.10">
    <property type="match status" value="1"/>
</dbReference>
<feature type="domain" description="Aminoglycoside phosphotransferase" evidence="1">
    <location>
        <begin position="15"/>
        <end position="225"/>
    </location>
</feature>
<evidence type="ECO:0000259" key="1">
    <source>
        <dbReference type="Pfam" id="PF01636"/>
    </source>
</evidence>
<comment type="caution">
    <text evidence="2">The sequence shown here is derived from an EMBL/GenBank/DDBJ whole genome shotgun (WGS) entry which is preliminary data.</text>
</comment>
<dbReference type="SUPFAM" id="SSF56112">
    <property type="entry name" value="Protein kinase-like (PK-like)"/>
    <property type="match status" value="1"/>
</dbReference>
<sequence>MRTYTHQVTFGSSRVRKRFIRWQDGEADREWMCLTLLDEQAPGLAPRPLERTVENGAPVIVMERIQGTPLGIVPLTDAQNSELGASLRRLYDVPLWAIRETGLEERRLGPTSLEEHVRRALKQETSLSSCLDPGLVDAAVELSRCFLGNASGPSDVSLPVLGIADLNPANVLWDGSTCRLVDFEDGGRTRPGFELADHLEHIAVRPRQIYDADLLCRAVGLADIEQREFLAYRKLWAMFWLHALLPGNGAFLRNTRGSTESQAHYVLDLLANDSRDE</sequence>